<keyword evidence="3" id="KW-1185">Reference proteome</keyword>
<accession>A0AAN8JQ72</accession>
<comment type="caution">
    <text evidence="2">The sequence shown here is derived from an EMBL/GenBank/DDBJ whole genome shotgun (WGS) entry which is preliminary data.</text>
</comment>
<dbReference type="Proteomes" id="UP001347796">
    <property type="component" value="Unassembled WGS sequence"/>
</dbReference>
<dbReference type="EMBL" id="JAZGQO010000007">
    <property type="protein sequence ID" value="KAK6181981.1"/>
    <property type="molecule type" value="Genomic_DNA"/>
</dbReference>
<organism evidence="2 3">
    <name type="scientific">Patella caerulea</name>
    <name type="common">Rayed Mediterranean limpet</name>
    <dbReference type="NCBI Taxonomy" id="87958"/>
    <lineage>
        <taxon>Eukaryota</taxon>
        <taxon>Metazoa</taxon>
        <taxon>Spiralia</taxon>
        <taxon>Lophotrochozoa</taxon>
        <taxon>Mollusca</taxon>
        <taxon>Gastropoda</taxon>
        <taxon>Patellogastropoda</taxon>
        <taxon>Patelloidea</taxon>
        <taxon>Patellidae</taxon>
        <taxon>Patella</taxon>
    </lineage>
</organism>
<evidence type="ECO:0000313" key="2">
    <source>
        <dbReference type="EMBL" id="KAK6181981.1"/>
    </source>
</evidence>
<evidence type="ECO:0000256" key="1">
    <source>
        <dbReference type="SAM" id="MobiDB-lite"/>
    </source>
</evidence>
<proteinExistence type="predicted"/>
<dbReference type="AlphaFoldDB" id="A0AAN8JQ72"/>
<feature type="region of interest" description="Disordered" evidence="1">
    <location>
        <begin position="80"/>
        <end position="102"/>
    </location>
</feature>
<sequence length="136" mass="15137">MVGTGSRVFERDGTGPRECGLVEEGPGVHGQVGTSVVKISNAEIGLMELDEATEDTILEYDDEIDAHAGLIQVDHDEIVDANKSKRSKSGMADPNKWQRHENKKKLRMNGKAYNGVGKIDGKKKILFGKRWKNFRR</sequence>
<name>A0AAN8JQ72_PATCE</name>
<protein>
    <submittedName>
        <fullName evidence="2">Uncharacterized protein</fullName>
    </submittedName>
</protein>
<gene>
    <name evidence="2" type="ORF">SNE40_009756</name>
</gene>
<evidence type="ECO:0000313" key="3">
    <source>
        <dbReference type="Proteomes" id="UP001347796"/>
    </source>
</evidence>
<reference evidence="2 3" key="1">
    <citation type="submission" date="2024-01" db="EMBL/GenBank/DDBJ databases">
        <title>The genome of the rayed Mediterranean limpet Patella caerulea (Linnaeus, 1758).</title>
        <authorList>
            <person name="Anh-Thu Weber A."/>
            <person name="Halstead-Nussloch G."/>
        </authorList>
    </citation>
    <scope>NUCLEOTIDE SEQUENCE [LARGE SCALE GENOMIC DNA]</scope>
    <source>
        <strain evidence="2">AATW-2023a</strain>
        <tissue evidence="2">Whole specimen</tissue>
    </source>
</reference>